<evidence type="ECO:0000313" key="3">
    <source>
        <dbReference type="EMBL" id="UQS83343.1"/>
    </source>
</evidence>
<dbReference type="CDD" id="cd01277">
    <property type="entry name" value="HINT_subgroup"/>
    <property type="match status" value="1"/>
</dbReference>
<dbReference type="PANTHER" id="PTHR46648:SF1">
    <property type="entry name" value="ADENOSINE 5'-MONOPHOSPHORAMIDASE HNT1"/>
    <property type="match status" value="1"/>
</dbReference>
<keyword evidence="4" id="KW-1185">Reference proteome</keyword>
<dbReference type="SUPFAM" id="SSF54197">
    <property type="entry name" value="HIT-like"/>
    <property type="match status" value="1"/>
</dbReference>
<dbReference type="PROSITE" id="PS00892">
    <property type="entry name" value="HIT_1"/>
    <property type="match status" value="1"/>
</dbReference>
<name>A0ABY4PC51_9LACO</name>
<dbReference type="PROSITE" id="PS51084">
    <property type="entry name" value="HIT_2"/>
    <property type="match status" value="1"/>
</dbReference>
<dbReference type="PANTHER" id="PTHR46648">
    <property type="entry name" value="HIT FAMILY PROTEIN 1"/>
    <property type="match status" value="1"/>
</dbReference>
<dbReference type="InterPro" id="IPR019808">
    <property type="entry name" value="Histidine_triad_CS"/>
</dbReference>
<proteinExistence type="predicted"/>
<accession>A0ABY4PC51</accession>
<dbReference type="EMBL" id="CP093365">
    <property type="protein sequence ID" value="UQS83343.1"/>
    <property type="molecule type" value="Genomic_DNA"/>
</dbReference>
<dbReference type="Proteomes" id="UP000831947">
    <property type="component" value="Chromosome"/>
</dbReference>
<feature type="domain" description="HIT" evidence="2">
    <location>
        <begin position="9"/>
        <end position="118"/>
    </location>
</feature>
<evidence type="ECO:0000256" key="1">
    <source>
        <dbReference type="PROSITE-ProRule" id="PRU00464"/>
    </source>
</evidence>
<dbReference type="InterPro" id="IPR011146">
    <property type="entry name" value="HIT-like"/>
</dbReference>
<dbReference type="Gene3D" id="3.30.428.10">
    <property type="entry name" value="HIT-like"/>
    <property type="match status" value="1"/>
</dbReference>
<evidence type="ECO:0000259" key="2">
    <source>
        <dbReference type="PROSITE" id="PS51084"/>
    </source>
</evidence>
<organism evidence="3 4">
    <name type="scientific">Bombilactobacillus thymidiniphilus</name>
    <dbReference type="NCBI Taxonomy" id="2923363"/>
    <lineage>
        <taxon>Bacteria</taxon>
        <taxon>Bacillati</taxon>
        <taxon>Bacillota</taxon>
        <taxon>Bacilli</taxon>
        <taxon>Lactobacillales</taxon>
        <taxon>Lactobacillaceae</taxon>
        <taxon>Bombilactobacillus</taxon>
    </lineage>
</organism>
<sequence>MSNTANDCIFCKIIANEIPSYTIFEDEIVKAFLDLSQVNPGHVLVIPKKHLPDIYAYNSEYAGQVFARVPVIARAIRDSNPQIKGMNICLNNGKIAYQTVLHSHIHLIPRYSEQDGVLMKWADNTDKYDNEKLTQIAQAIQSKLGD</sequence>
<dbReference type="InterPro" id="IPR036265">
    <property type="entry name" value="HIT-like_sf"/>
</dbReference>
<feature type="short sequence motif" description="Histidine triad motif" evidence="1">
    <location>
        <begin position="102"/>
        <end position="106"/>
    </location>
</feature>
<dbReference type="InterPro" id="IPR039384">
    <property type="entry name" value="HINT"/>
</dbReference>
<dbReference type="RefSeq" id="WP_249512569.1">
    <property type="nucleotide sequence ID" value="NZ_CP093365.1"/>
</dbReference>
<reference evidence="3 4" key="1">
    <citation type="journal article" date="2022" name="Int. J. Syst. Evol. Microbiol.">
        <title>Apilactobacillus apisilvae sp. nov., Nicolia spurrieriana gen. nov. sp. nov., Bombilactobacillus folatiphilus sp. nov. and Bombilactobacillus thymidiniphilus sp. nov., four new lactic acid bacterial isolates from stingless bees Tetragonula carbonaria and Austroplebeia australis.</title>
        <authorList>
            <person name="Oliphant S.A."/>
            <person name="Watson-Haigh N.S."/>
            <person name="Sumby K.M."/>
            <person name="Gardner J."/>
            <person name="Groom S."/>
            <person name="Jiranek V."/>
        </authorList>
    </citation>
    <scope>NUCLEOTIDE SEQUENCE [LARGE SCALE GENOMIC DNA]</scope>
    <source>
        <strain evidence="3 4">SG4_A1</strain>
    </source>
</reference>
<dbReference type="Pfam" id="PF01230">
    <property type="entry name" value="HIT"/>
    <property type="match status" value="1"/>
</dbReference>
<evidence type="ECO:0000313" key="4">
    <source>
        <dbReference type="Proteomes" id="UP000831947"/>
    </source>
</evidence>
<gene>
    <name evidence="3" type="ORF">MOO47_06085</name>
</gene>
<dbReference type="PRINTS" id="PR00332">
    <property type="entry name" value="HISTRIAD"/>
</dbReference>
<protein>
    <submittedName>
        <fullName evidence="3">HIT family protein</fullName>
    </submittedName>
</protein>
<dbReference type="InterPro" id="IPR001310">
    <property type="entry name" value="Histidine_triad_HIT"/>
</dbReference>